<organism evidence="2 3">
    <name type="scientific">Fonsecaea multimorphosa CBS 102226</name>
    <dbReference type="NCBI Taxonomy" id="1442371"/>
    <lineage>
        <taxon>Eukaryota</taxon>
        <taxon>Fungi</taxon>
        <taxon>Dikarya</taxon>
        <taxon>Ascomycota</taxon>
        <taxon>Pezizomycotina</taxon>
        <taxon>Eurotiomycetes</taxon>
        <taxon>Chaetothyriomycetidae</taxon>
        <taxon>Chaetothyriales</taxon>
        <taxon>Herpotrichiellaceae</taxon>
        <taxon>Fonsecaea</taxon>
    </lineage>
</organism>
<evidence type="ECO:0000313" key="2">
    <source>
        <dbReference type="EMBL" id="KIX95528.1"/>
    </source>
</evidence>
<feature type="domain" description="SnoaL-like" evidence="1">
    <location>
        <begin position="10"/>
        <end position="127"/>
    </location>
</feature>
<dbReference type="OrthoDB" id="4119873at2759"/>
<dbReference type="EMBL" id="KN848081">
    <property type="protein sequence ID" value="KIX95528.1"/>
    <property type="molecule type" value="Genomic_DNA"/>
</dbReference>
<dbReference type="VEuPathDB" id="FungiDB:Z520_08648"/>
<name>A0A0D2KFS4_9EURO</name>
<keyword evidence="3" id="KW-1185">Reference proteome</keyword>
<dbReference type="InterPro" id="IPR037401">
    <property type="entry name" value="SnoaL-like"/>
</dbReference>
<dbReference type="Pfam" id="PF13577">
    <property type="entry name" value="SnoaL_4"/>
    <property type="match status" value="1"/>
</dbReference>
<dbReference type="SUPFAM" id="SSF54427">
    <property type="entry name" value="NTF2-like"/>
    <property type="match status" value="1"/>
</dbReference>
<reference evidence="2 3" key="1">
    <citation type="submission" date="2015-01" db="EMBL/GenBank/DDBJ databases">
        <title>The Genome Sequence of Fonsecaea multimorphosa CBS 102226.</title>
        <authorList>
            <consortium name="The Broad Institute Genomics Platform"/>
            <person name="Cuomo C."/>
            <person name="de Hoog S."/>
            <person name="Gorbushina A."/>
            <person name="Stielow B."/>
            <person name="Teixiera M."/>
            <person name="Abouelleil A."/>
            <person name="Chapman S.B."/>
            <person name="Priest M."/>
            <person name="Young S.K."/>
            <person name="Wortman J."/>
            <person name="Nusbaum C."/>
            <person name="Birren B."/>
        </authorList>
    </citation>
    <scope>NUCLEOTIDE SEQUENCE [LARGE SCALE GENOMIC DNA]</scope>
    <source>
        <strain evidence="2 3">CBS 102226</strain>
    </source>
</reference>
<dbReference type="AlphaFoldDB" id="A0A0D2KFS4"/>
<dbReference type="GeneID" id="27714394"/>
<dbReference type="RefSeq" id="XP_016629651.1">
    <property type="nucleotide sequence ID" value="XM_016779144.1"/>
</dbReference>
<sequence>MASLTREQQFTARAEITTVMHRYASLARENADWDAMAALFAPDGVYRLPNGVSVDPKRMVEVVQGNEAKYIRHHVTTVDITFVSVLEAYSEAFYLAVTDRASPDHWGMWRDVFRWHPRERVWLIQKREIVVDGAAPGGWYADVYGMPGKTNAGG</sequence>
<dbReference type="InterPro" id="IPR032710">
    <property type="entry name" value="NTF2-like_dom_sf"/>
</dbReference>
<dbReference type="Gene3D" id="3.10.450.50">
    <property type="match status" value="1"/>
</dbReference>
<evidence type="ECO:0000259" key="1">
    <source>
        <dbReference type="Pfam" id="PF13577"/>
    </source>
</evidence>
<gene>
    <name evidence="2" type="ORF">Z520_08648</name>
</gene>
<dbReference type="CDD" id="cd00531">
    <property type="entry name" value="NTF2_like"/>
    <property type="match status" value="1"/>
</dbReference>
<accession>A0A0D2KFS4</accession>
<dbReference type="Proteomes" id="UP000053411">
    <property type="component" value="Unassembled WGS sequence"/>
</dbReference>
<protein>
    <recommendedName>
        <fullName evidence="1">SnoaL-like domain-containing protein</fullName>
    </recommendedName>
</protein>
<proteinExistence type="predicted"/>
<evidence type="ECO:0000313" key="3">
    <source>
        <dbReference type="Proteomes" id="UP000053411"/>
    </source>
</evidence>